<evidence type="ECO:0000313" key="3">
    <source>
        <dbReference type="Proteomes" id="UP000316612"/>
    </source>
</evidence>
<organism evidence="2 3">
    <name type="scientific">Glutamicibacter uratoxydans</name>
    <name type="common">Arthrobacter uratoxydans</name>
    <dbReference type="NCBI Taxonomy" id="43667"/>
    <lineage>
        <taxon>Bacteria</taxon>
        <taxon>Bacillati</taxon>
        <taxon>Actinomycetota</taxon>
        <taxon>Actinomycetes</taxon>
        <taxon>Micrococcales</taxon>
        <taxon>Micrococcaceae</taxon>
        <taxon>Glutamicibacter</taxon>
    </lineage>
</organism>
<accession>A0A4Y4DNZ5</accession>
<dbReference type="AlphaFoldDB" id="A0A4Y4DNZ5"/>
<evidence type="ECO:0000256" key="1">
    <source>
        <dbReference type="SAM" id="MobiDB-lite"/>
    </source>
</evidence>
<gene>
    <name evidence="2" type="ORF">AUR04nite_18450</name>
</gene>
<feature type="compositionally biased region" description="Polar residues" evidence="1">
    <location>
        <begin position="54"/>
        <end position="64"/>
    </location>
</feature>
<name>A0A4Y4DNZ5_GLUUR</name>
<feature type="region of interest" description="Disordered" evidence="1">
    <location>
        <begin position="41"/>
        <end position="64"/>
    </location>
</feature>
<dbReference type="RefSeq" id="WP_246055465.1">
    <property type="nucleotide sequence ID" value="NZ_BAAAJL010000011.1"/>
</dbReference>
<dbReference type="EMBL" id="BJNY01000009">
    <property type="protein sequence ID" value="GED06313.1"/>
    <property type="molecule type" value="Genomic_DNA"/>
</dbReference>
<evidence type="ECO:0000313" key="2">
    <source>
        <dbReference type="EMBL" id="GED06313.1"/>
    </source>
</evidence>
<dbReference type="Proteomes" id="UP000316612">
    <property type="component" value="Unassembled WGS sequence"/>
</dbReference>
<keyword evidence="3" id="KW-1185">Reference proteome</keyword>
<proteinExistence type="predicted"/>
<reference evidence="2 3" key="1">
    <citation type="submission" date="2019-06" db="EMBL/GenBank/DDBJ databases">
        <title>Whole genome shotgun sequence of Glutamicibacter uratoxydans NBRC 15515.</title>
        <authorList>
            <person name="Hosoyama A."/>
            <person name="Uohara A."/>
            <person name="Ohji S."/>
            <person name="Ichikawa N."/>
        </authorList>
    </citation>
    <scope>NUCLEOTIDE SEQUENCE [LARGE SCALE GENOMIC DNA]</scope>
    <source>
        <strain evidence="2 3">NBRC 15515</strain>
    </source>
</reference>
<comment type="caution">
    <text evidence="2">The sequence shown here is derived from an EMBL/GenBank/DDBJ whole genome shotgun (WGS) entry which is preliminary data.</text>
</comment>
<sequence>MALRDGSNPDPEHPSMNRYVGGQRLYFADSQPWSHATRVVDNAAPEKPRIIRPEQTSAVRNGQR</sequence>
<protein>
    <submittedName>
        <fullName evidence="2">Uncharacterized protein</fullName>
    </submittedName>
</protein>